<proteinExistence type="predicted"/>
<feature type="compositionally biased region" description="Low complexity" evidence="1">
    <location>
        <begin position="97"/>
        <end position="118"/>
    </location>
</feature>
<feature type="chain" id="PRO_5014921591" evidence="2">
    <location>
        <begin position="28"/>
        <end position="212"/>
    </location>
</feature>
<evidence type="ECO:0000256" key="2">
    <source>
        <dbReference type="SAM" id="SignalP"/>
    </source>
</evidence>
<protein>
    <submittedName>
        <fullName evidence="3">Putative secreted protein</fullName>
    </submittedName>
</protein>
<feature type="region of interest" description="Disordered" evidence="1">
    <location>
        <begin position="149"/>
        <end position="212"/>
    </location>
</feature>
<organism evidence="3">
    <name type="scientific">Anopheles darlingi</name>
    <name type="common">Mosquito</name>
    <dbReference type="NCBI Taxonomy" id="43151"/>
    <lineage>
        <taxon>Eukaryota</taxon>
        <taxon>Metazoa</taxon>
        <taxon>Ecdysozoa</taxon>
        <taxon>Arthropoda</taxon>
        <taxon>Hexapoda</taxon>
        <taxon>Insecta</taxon>
        <taxon>Pterygota</taxon>
        <taxon>Neoptera</taxon>
        <taxon>Endopterygota</taxon>
        <taxon>Diptera</taxon>
        <taxon>Nematocera</taxon>
        <taxon>Culicoidea</taxon>
        <taxon>Culicidae</taxon>
        <taxon>Anophelinae</taxon>
        <taxon>Anopheles</taxon>
    </lineage>
</organism>
<sequence length="212" mass="21882">MISSGAPPASPLPALFLQFCVVTFSLSGSLSPPAPSSPATAAASARLRWRSSRSFRSSSCRRSSISRSLAAVSTGLAAPNTFAAGTGVGFARGADDSSGSSPLRLLESPSPSFTSESSSIELGFCRSGIGNVRGCSTSFGRSIGTSWSRRGVRSTLRRMNPPSRSRSPPGPPLPKRLYAFGETGAAAAAGRSPARQLPPESGRSRCSSRSRL</sequence>
<name>A0A2M4D2X2_ANODA</name>
<feature type="compositionally biased region" description="Low complexity" evidence="1">
    <location>
        <begin position="157"/>
        <end position="167"/>
    </location>
</feature>
<feature type="signal peptide" evidence="2">
    <location>
        <begin position="1"/>
        <end position="27"/>
    </location>
</feature>
<accession>A0A2M4D2X2</accession>
<dbReference type="EMBL" id="GGFL01007708">
    <property type="protein sequence ID" value="MBW71886.1"/>
    <property type="molecule type" value="Transcribed_RNA"/>
</dbReference>
<dbReference type="AlphaFoldDB" id="A0A2M4D2X2"/>
<keyword evidence="2" id="KW-0732">Signal</keyword>
<evidence type="ECO:0000313" key="3">
    <source>
        <dbReference type="EMBL" id="MBW71886.1"/>
    </source>
</evidence>
<reference evidence="3" key="1">
    <citation type="submission" date="2018-01" db="EMBL/GenBank/DDBJ databases">
        <title>An insight into the sialome of Amazonian anophelines.</title>
        <authorList>
            <person name="Ribeiro J.M."/>
            <person name="Scarpassa V."/>
            <person name="Calvo E."/>
        </authorList>
    </citation>
    <scope>NUCLEOTIDE SEQUENCE</scope>
</reference>
<feature type="region of interest" description="Disordered" evidence="1">
    <location>
        <begin position="93"/>
        <end position="118"/>
    </location>
</feature>
<evidence type="ECO:0000256" key="1">
    <source>
        <dbReference type="SAM" id="MobiDB-lite"/>
    </source>
</evidence>